<evidence type="ECO:0000313" key="1">
    <source>
        <dbReference type="EMBL" id="GLR50253.1"/>
    </source>
</evidence>
<accession>A0ABQ5ZH70</accession>
<gene>
    <name evidence="1" type="ORF">GCM10007923_14590</name>
</gene>
<comment type="caution">
    <text evidence="1">The sequence shown here is derived from an EMBL/GenBank/DDBJ whole genome shotgun (WGS) entry which is preliminary data.</text>
</comment>
<organism evidence="1 2">
    <name type="scientific">Shinella yambaruensis</name>
    <dbReference type="NCBI Taxonomy" id="415996"/>
    <lineage>
        <taxon>Bacteria</taxon>
        <taxon>Pseudomonadati</taxon>
        <taxon>Pseudomonadota</taxon>
        <taxon>Alphaproteobacteria</taxon>
        <taxon>Hyphomicrobiales</taxon>
        <taxon>Rhizobiaceae</taxon>
        <taxon>Shinella</taxon>
    </lineage>
</organism>
<name>A0ABQ5ZH70_9HYPH</name>
<evidence type="ECO:0000313" key="2">
    <source>
        <dbReference type="Proteomes" id="UP001156702"/>
    </source>
</evidence>
<proteinExistence type="predicted"/>
<protein>
    <submittedName>
        <fullName evidence="1">Uncharacterized protein</fullName>
    </submittedName>
</protein>
<reference evidence="2" key="1">
    <citation type="journal article" date="2019" name="Int. J. Syst. Evol. Microbiol.">
        <title>The Global Catalogue of Microorganisms (GCM) 10K type strain sequencing project: providing services to taxonomists for standard genome sequencing and annotation.</title>
        <authorList>
            <consortium name="The Broad Institute Genomics Platform"/>
            <consortium name="The Broad Institute Genome Sequencing Center for Infectious Disease"/>
            <person name="Wu L."/>
            <person name="Ma J."/>
        </authorList>
    </citation>
    <scope>NUCLEOTIDE SEQUENCE [LARGE SCALE GENOMIC DNA]</scope>
    <source>
        <strain evidence="2">NBRC 102122</strain>
    </source>
</reference>
<sequence>MAGGIRKGLETLEEIAQRRLDMPFERLAVAAEHLALGSVHAGKAQTVAQAGRLSRSSLFCRHFLHPYAPKP</sequence>
<dbReference type="Proteomes" id="UP001156702">
    <property type="component" value="Unassembled WGS sequence"/>
</dbReference>
<keyword evidence="2" id="KW-1185">Reference proteome</keyword>
<dbReference type="EMBL" id="BSOP01000013">
    <property type="protein sequence ID" value="GLR50253.1"/>
    <property type="molecule type" value="Genomic_DNA"/>
</dbReference>